<evidence type="ECO:0000313" key="3">
    <source>
        <dbReference type="Proteomes" id="UP000240418"/>
    </source>
</evidence>
<reference evidence="2 3" key="1">
    <citation type="submission" date="2018-03" db="EMBL/GenBank/DDBJ databases">
        <title>Genomic Encyclopedia of Archaeal and Bacterial Type Strains, Phase II (KMG-II): from individual species to whole genera.</title>
        <authorList>
            <person name="Goeker M."/>
        </authorList>
    </citation>
    <scope>NUCLEOTIDE SEQUENCE [LARGE SCALE GENOMIC DNA]</scope>
    <source>
        <strain evidence="2 3">DSM 100673</strain>
    </source>
</reference>
<comment type="caution">
    <text evidence="2">The sequence shown here is derived from an EMBL/GenBank/DDBJ whole genome shotgun (WGS) entry which is preliminary data.</text>
</comment>
<gene>
    <name evidence="2" type="ORF">CLV88_101331</name>
</gene>
<evidence type="ECO:0000313" key="2">
    <source>
        <dbReference type="EMBL" id="PSL21907.1"/>
    </source>
</evidence>
<keyword evidence="3" id="KW-1185">Reference proteome</keyword>
<feature type="region of interest" description="Disordered" evidence="1">
    <location>
        <begin position="150"/>
        <end position="169"/>
    </location>
</feature>
<protein>
    <recommendedName>
        <fullName evidence="4">DUF4177 domain-containing protein</fullName>
    </recommendedName>
</protein>
<organism evidence="2 3">
    <name type="scientific">Shimia abyssi</name>
    <dbReference type="NCBI Taxonomy" id="1662395"/>
    <lineage>
        <taxon>Bacteria</taxon>
        <taxon>Pseudomonadati</taxon>
        <taxon>Pseudomonadota</taxon>
        <taxon>Alphaproteobacteria</taxon>
        <taxon>Rhodobacterales</taxon>
        <taxon>Roseobacteraceae</taxon>
    </lineage>
</organism>
<evidence type="ECO:0000256" key="1">
    <source>
        <dbReference type="SAM" id="MobiDB-lite"/>
    </source>
</evidence>
<feature type="region of interest" description="Disordered" evidence="1">
    <location>
        <begin position="120"/>
        <end position="139"/>
    </location>
</feature>
<accession>A0A2P8FJJ7</accession>
<proteinExistence type="predicted"/>
<evidence type="ECO:0008006" key="4">
    <source>
        <dbReference type="Google" id="ProtNLM"/>
    </source>
</evidence>
<sequence>MTTYDYKVVPAPTKGRKAKHAKGPEGRFANALELLMNDMATDGWEFQRAETLPSEERSGLTSSTTTYRSVMIFRRPRAGDTEAFAPIMLDTPKVVELPAPETPKDVKGDKDEATVQLAGPAEATPEHAGEAVAEGEAALLSETKNDVDATIATAPKSENTEQDIAPPEPIVAPLILSDAERRKPDAVNDPEDSAVVSDISIALKARAQNLSKP</sequence>
<feature type="compositionally biased region" description="Low complexity" evidence="1">
    <location>
        <begin position="130"/>
        <end position="139"/>
    </location>
</feature>
<dbReference type="Proteomes" id="UP000240418">
    <property type="component" value="Unassembled WGS sequence"/>
</dbReference>
<dbReference type="RefSeq" id="WP_207797001.1">
    <property type="nucleotide sequence ID" value="NZ_PYGJ01000001.1"/>
</dbReference>
<dbReference type="EMBL" id="PYGJ01000001">
    <property type="protein sequence ID" value="PSL21907.1"/>
    <property type="molecule type" value="Genomic_DNA"/>
</dbReference>
<dbReference type="AlphaFoldDB" id="A0A2P8FJJ7"/>
<name>A0A2P8FJJ7_9RHOB</name>